<evidence type="ECO:0000313" key="2">
    <source>
        <dbReference type="EMBL" id="RKT78439.1"/>
    </source>
</evidence>
<dbReference type="InterPro" id="IPR048015">
    <property type="entry name" value="NTP-PPase_MazG-like_N"/>
</dbReference>
<dbReference type="NCBIfam" id="TIGR00444">
    <property type="entry name" value="mazG"/>
    <property type="match status" value="1"/>
</dbReference>
<dbReference type="GO" id="GO:0047429">
    <property type="term" value="F:nucleoside triphosphate diphosphatase activity"/>
    <property type="evidence" value="ECO:0007669"/>
    <property type="project" value="TreeGrafter"/>
</dbReference>
<dbReference type="GO" id="GO:0046081">
    <property type="term" value="P:dUTP catabolic process"/>
    <property type="evidence" value="ECO:0007669"/>
    <property type="project" value="TreeGrafter"/>
</dbReference>
<dbReference type="PANTHER" id="PTHR30522">
    <property type="entry name" value="NUCLEOSIDE TRIPHOSPHATE PYROPHOSPHOHYDROLASE"/>
    <property type="match status" value="1"/>
</dbReference>
<dbReference type="RefSeq" id="WP_121032661.1">
    <property type="nucleotide sequence ID" value="NZ_RBXT01000001.1"/>
</dbReference>
<organism evidence="2 3">
    <name type="scientific">Terracoccus luteus</name>
    <dbReference type="NCBI Taxonomy" id="53356"/>
    <lineage>
        <taxon>Bacteria</taxon>
        <taxon>Bacillati</taxon>
        <taxon>Actinomycetota</taxon>
        <taxon>Actinomycetes</taxon>
        <taxon>Micrococcales</taxon>
        <taxon>Intrasporangiaceae</taxon>
        <taxon>Terracoccus</taxon>
    </lineage>
</organism>
<keyword evidence="3" id="KW-1185">Reference proteome</keyword>
<accession>A0A495XYN4</accession>
<dbReference type="GO" id="GO:0006203">
    <property type="term" value="P:dGTP catabolic process"/>
    <property type="evidence" value="ECO:0007669"/>
    <property type="project" value="TreeGrafter"/>
</dbReference>
<dbReference type="GO" id="GO:0006950">
    <property type="term" value="P:response to stress"/>
    <property type="evidence" value="ECO:0007669"/>
    <property type="project" value="UniProtKB-ARBA"/>
</dbReference>
<dbReference type="FunFam" id="1.10.287.1080:FF:000001">
    <property type="entry name" value="Nucleoside triphosphate pyrophosphohydrolase"/>
    <property type="match status" value="1"/>
</dbReference>
<dbReference type="GO" id="GO:0046076">
    <property type="term" value="P:dTTP catabolic process"/>
    <property type="evidence" value="ECO:0007669"/>
    <property type="project" value="TreeGrafter"/>
</dbReference>
<gene>
    <name evidence="2" type="ORF">DFJ68_1885</name>
</gene>
<comment type="caution">
    <text evidence="2">The sequence shown here is derived from an EMBL/GenBank/DDBJ whole genome shotgun (WGS) entry which is preliminary data.</text>
</comment>
<dbReference type="AlphaFoldDB" id="A0A495XYN4"/>
<dbReference type="GO" id="GO:0046047">
    <property type="term" value="P:TTP catabolic process"/>
    <property type="evidence" value="ECO:0007669"/>
    <property type="project" value="TreeGrafter"/>
</dbReference>
<dbReference type="Gene3D" id="1.10.287.1080">
    <property type="entry name" value="MazG-like"/>
    <property type="match status" value="1"/>
</dbReference>
<evidence type="ECO:0000259" key="1">
    <source>
        <dbReference type="Pfam" id="PF03819"/>
    </source>
</evidence>
<dbReference type="GO" id="GO:0046052">
    <property type="term" value="P:UTP catabolic process"/>
    <property type="evidence" value="ECO:0007669"/>
    <property type="project" value="TreeGrafter"/>
</dbReference>
<reference evidence="2 3" key="1">
    <citation type="submission" date="2018-10" db="EMBL/GenBank/DDBJ databases">
        <title>Sequencing the genomes of 1000 actinobacteria strains.</title>
        <authorList>
            <person name="Klenk H.-P."/>
        </authorList>
    </citation>
    <scope>NUCLEOTIDE SEQUENCE [LARGE SCALE GENOMIC DNA]</scope>
    <source>
        <strain evidence="2 3">DSM 44267</strain>
    </source>
</reference>
<protein>
    <submittedName>
        <fullName evidence="2">XTP/dITP diphosphohydrolase</fullName>
    </submittedName>
</protein>
<dbReference type="Pfam" id="PF03819">
    <property type="entry name" value="MazG"/>
    <property type="match status" value="1"/>
</dbReference>
<keyword evidence="2" id="KW-0378">Hydrolase</keyword>
<dbReference type="SUPFAM" id="SSF101386">
    <property type="entry name" value="all-alpha NTP pyrophosphatases"/>
    <property type="match status" value="1"/>
</dbReference>
<name>A0A495XYN4_9MICO</name>
<dbReference type="OrthoDB" id="9808939at2"/>
<sequence length="342" mass="35897">MPGRVVVLVSSPRVAPGLLSREAWSALERADAVHARRGEPQAAAVVEAGLAVTLHGADGSLGADGADDVQGTDDPAALARELVSAASADDAGDVVWVGSSDGDPGLNEAVAVEVTRLPEPPEVELLVASWDVPGARLLDVVAVMDRLRSPGGCPWDAEQTHETLVPYLLEEAHEAIEAIESGDRVHMEEELGDLLLQVAFHARVAQEHPEAPFDVDDVAGTLVEKLVRRHPHVFGDVEVDGASGVEANWESIKATEKAGRTHVLDGIPVSMPALARAQKAVTRLDRAGRGEVTDAVLASGTGQPDLGRRLLALVREARAAGVDAESALRQTLVELTTAADPR</sequence>
<dbReference type="InterPro" id="IPR004518">
    <property type="entry name" value="MazG-like_dom"/>
</dbReference>
<dbReference type="InterPro" id="IPR011551">
    <property type="entry name" value="NTP_PyrPHydrolase_MazG"/>
</dbReference>
<feature type="domain" description="NTP pyrophosphohydrolase MazG-like" evidence="1">
    <location>
        <begin position="159"/>
        <end position="234"/>
    </location>
</feature>
<dbReference type="CDD" id="cd11528">
    <property type="entry name" value="NTP-PPase_MazG_Nterm"/>
    <property type="match status" value="1"/>
</dbReference>
<proteinExistence type="predicted"/>
<dbReference type="Proteomes" id="UP000278440">
    <property type="component" value="Unassembled WGS sequence"/>
</dbReference>
<evidence type="ECO:0000313" key="3">
    <source>
        <dbReference type="Proteomes" id="UP000278440"/>
    </source>
</evidence>
<dbReference type="GO" id="GO:0046061">
    <property type="term" value="P:dATP catabolic process"/>
    <property type="evidence" value="ECO:0007669"/>
    <property type="project" value="TreeGrafter"/>
</dbReference>
<dbReference type="EMBL" id="RBXT01000001">
    <property type="protein sequence ID" value="RKT78439.1"/>
    <property type="molecule type" value="Genomic_DNA"/>
</dbReference>
<dbReference type="PANTHER" id="PTHR30522:SF0">
    <property type="entry name" value="NUCLEOSIDE TRIPHOSPHATE PYROPHOSPHOHYDROLASE"/>
    <property type="match status" value="1"/>
</dbReference>